<dbReference type="RefSeq" id="WP_091105502.1">
    <property type="nucleotide sequence ID" value="NZ_FOBF01000030.1"/>
</dbReference>
<name>A0A1H8HSF9_9ACTN</name>
<evidence type="ECO:0000259" key="2">
    <source>
        <dbReference type="Pfam" id="PF14361"/>
    </source>
</evidence>
<reference evidence="3 4" key="1">
    <citation type="submission" date="2016-10" db="EMBL/GenBank/DDBJ databases">
        <authorList>
            <person name="de Groot N.N."/>
        </authorList>
    </citation>
    <scope>NUCLEOTIDE SEQUENCE [LARGE SCALE GENOMIC DNA]</scope>
    <source>
        <strain evidence="3 4">DSM 43357</strain>
    </source>
</reference>
<dbReference type="Gene3D" id="1.10.10.2840">
    <property type="entry name" value="PucR C-terminal helix-turn-helix domain"/>
    <property type="match status" value="1"/>
</dbReference>
<protein>
    <submittedName>
        <fullName evidence="3">PucR C-terminal helix-turn-helix domain-containing protein</fullName>
    </submittedName>
</protein>
<dbReference type="AlphaFoldDB" id="A0A1H8HSF9"/>
<dbReference type="InterPro" id="IPR025736">
    <property type="entry name" value="PucR_C-HTH_dom"/>
</dbReference>
<dbReference type="PANTHER" id="PTHR33744:SF1">
    <property type="entry name" value="DNA-BINDING TRANSCRIPTIONAL ACTIVATOR ADER"/>
    <property type="match status" value="1"/>
</dbReference>
<keyword evidence="4" id="KW-1185">Reference proteome</keyword>
<organism evidence="3 4">
    <name type="scientific">Nonomuraea pusilla</name>
    <dbReference type="NCBI Taxonomy" id="46177"/>
    <lineage>
        <taxon>Bacteria</taxon>
        <taxon>Bacillati</taxon>
        <taxon>Actinomycetota</taxon>
        <taxon>Actinomycetes</taxon>
        <taxon>Streptosporangiales</taxon>
        <taxon>Streptosporangiaceae</taxon>
        <taxon>Nonomuraea</taxon>
    </lineage>
</organism>
<dbReference type="Pfam" id="PF14361">
    <property type="entry name" value="RsbRD_N"/>
    <property type="match status" value="1"/>
</dbReference>
<feature type="domain" description="PucR C-terminal helix-turn-helix" evidence="1">
    <location>
        <begin position="339"/>
        <end position="397"/>
    </location>
</feature>
<sequence length="407" mass="44056">MVRALTLAGCPVHELLERQTTRLARQLVRGFADEIPLYRRLPQEELDGDITGITEHNLRLIGRMFRDGRPPTGAELAPVRASAARRAQEGVPLEALLAAYHLGARRVWEHLFAAATPADLDDVLAAHTIVLAYLEAVTVSVSAAYLEEREGVLSHEQHAMHATVSALLGGDRAALAGVRLAPRYLVVALAVGPHPDEHPREQPDGGRIAGRRKLNRIRRALQRQAAEQVLSVLDTAGGLALVPLPGADPDRCAVEELAARVTQAAGAPVWLAAEPAAPEAVPAAARLAEEVLEVARLFERPPGAYRLVDVLLEYQLSRSSAATDALAGLLDPLLDNPDLLRTLKVYLDTGLDRRRAAEVLHVHPNTVDYRLRRAVALTGLDPLDPAHLQRIGAALAARRLRSARARP</sequence>
<dbReference type="STRING" id="46177.SAMN05660976_07882"/>
<dbReference type="InterPro" id="IPR042070">
    <property type="entry name" value="PucR_C-HTH_sf"/>
</dbReference>
<dbReference type="EMBL" id="FOBF01000030">
    <property type="protein sequence ID" value="SEN59092.1"/>
    <property type="molecule type" value="Genomic_DNA"/>
</dbReference>
<evidence type="ECO:0000259" key="1">
    <source>
        <dbReference type="Pfam" id="PF13556"/>
    </source>
</evidence>
<dbReference type="InterPro" id="IPR051448">
    <property type="entry name" value="CdaR-like_regulators"/>
</dbReference>
<evidence type="ECO:0000313" key="4">
    <source>
        <dbReference type="Proteomes" id="UP000198953"/>
    </source>
</evidence>
<gene>
    <name evidence="3" type="ORF">SAMN05660976_07882</name>
</gene>
<evidence type="ECO:0000313" key="3">
    <source>
        <dbReference type="EMBL" id="SEN59092.1"/>
    </source>
</evidence>
<dbReference type="InterPro" id="IPR025751">
    <property type="entry name" value="RsbRD_N_dom"/>
</dbReference>
<accession>A0A1H8HSF9</accession>
<proteinExistence type="predicted"/>
<dbReference type="OrthoDB" id="4571023at2"/>
<dbReference type="Pfam" id="PF13556">
    <property type="entry name" value="HTH_30"/>
    <property type="match status" value="1"/>
</dbReference>
<dbReference type="PANTHER" id="PTHR33744">
    <property type="entry name" value="CARBOHYDRATE DIACID REGULATOR"/>
    <property type="match status" value="1"/>
</dbReference>
<dbReference type="Proteomes" id="UP000198953">
    <property type="component" value="Unassembled WGS sequence"/>
</dbReference>
<feature type="domain" description="RsbT co-antagonist protein RsbRD N-terminal" evidence="2">
    <location>
        <begin position="22"/>
        <end position="159"/>
    </location>
</feature>